<dbReference type="GO" id="GO:0004713">
    <property type="term" value="F:protein tyrosine kinase activity"/>
    <property type="evidence" value="ECO:0007669"/>
    <property type="project" value="InterPro"/>
</dbReference>
<evidence type="ECO:0000259" key="11">
    <source>
        <dbReference type="PROSITE" id="PS50011"/>
    </source>
</evidence>
<feature type="binding site" evidence="8">
    <location>
        <position position="416"/>
    </location>
    <ligand>
        <name>ATP</name>
        <dbReference type="ChEBI" id="CHEBI:30616"/>
    </ligand>
</feature>
<dbReference type="InterPro" id="IPR001245">
    <property type="entry name" value="Ser-Thr/Tyr_kinase_cat_dom"/>
</dbReference>
<dbReference type="OMA" id="PTIWITH"/>
<evidence type="ECO:0000256" key="4">
    <source>
        <dbReference type="ARBA" id="ARBA00022741"/>
    </source>
</evidence>
<evidence type="ECO:0000256" key="8">
    <source>
        <dbReference type="PROSITE-ProRule" id="PRU10141"/>
    </source>
</evidence>
<protein>
    <submittedName>
        <fullName evidence="12">Homeodomain-like domain containing protein kinase-like superfamily protein</fullName>
    </submittedName>
</protein>
<dbReference type="STRING" id="105231.A0A1Y1IGK3"/>
<evidence type="ECO:0000256" key="3">
    <source>
        <dbReference type="ARBA" id="ARBA00022692"/>
    </source>
</evidence>
<dbReference type="GO" id="GO:0003677">
    <property type="term" value="F:DNA binding"/>
    <property type="evidence" value="ECO:0007669"/>
    <property type="project" value="UniProtKB-KW"/>
</dbReference>
<evidence type="ECO:0000256" key="9">
    <source>
        <dbReference type="SAM" id="MobiDB-lite"/>
    </source>
</evidence>
<keyword evidence="7 10" id="KW-0472">Membrane</keyword>
<feature type="compositionally biased region" description="Basic and acidic residues" evidence="9">
    <location>
        <begin position="7"/>
        <end position="17"/>
    </location>
</feature>
<dbReference type="GO" id="GO:0005524">
    <property type="term" value="F:ATP binding"/>
    <property type="evidence" value="ECO:0007669"/>
    <property type="project" value="UniProtKB-UniRule"/>
</dbReference>
<dbReference type="InterPro" id="IPR020635">
    <property type="entry name" value="Tyr_kinase_cat_dom"/>
</dbReference>
<feature type="compositionally biased region" description="Pro residues" evidence="9">
    <location>
        <begin position="212"/>
        <end position="224"/>
    </location>
</feature>
<evidence type="ECO:0000256" key="7">
    <source>
        <dbReference type="ARBA" id="ARBA00023136"/>
    </source>
</evidence>
<feature type="region of interest" description="Disordered" evidence="9">
    <location>
        <begin position="155"/>
        <end position="228"/>
    </location>
</feature>
<keyword evidence="13" id="KW-1185">Reference proteome</keyword>
<evidence type="ECO:0000256" key="1">
    <source>
        <dbReference type="ARBA" id="ARBA00004162"/>
    </source>
</evidence>
<dbReference type="OrthoDB" id="778574at2759"/>
<dbReference type="InterPro" id="IPR011009">
    <property type="entry name" value="Kinase-like_dom_sf"/>
</dbReference>
<evidence type="ECO:0000256" key="5">
    <source>
        <dbReference type="ARBA" id="ARBA00022840"/>
    </source>
</evidence>
<dbReference type="GO" id="GO:0005886">
    <property type="term" value="C:plasma membrane"/>
    <property type="evidence" value="ECO:0007669"/>
    <property type="project" value="UniProtKB-SubCell"/>
</dbReference>
<dbReference type="FunFam" id="3.30.200.20:FF:000015">
    <property type="entry name" value="Somatic embryogenesis receptor kinase 1"/>
    <property type="match status" value="1"/>
</dbReference>
<dbReference type="PROSITE" id="PS00107">
    <property type="entry name" value="PROTEIN_KINASE_ATP"/>
    <property type="match status" value="1"/>
</dbReference>
<dbReference type="EMBL" id="DF237535">
    <property type="protein sequence ID" value="GAQ89990.1"/>
    <property type="molecule type" value="Genomic_DNA"/>
</dbReference>
<dbReference type="AlphaFoldDB" id="A0A1Y1IGK3"/>
<evidence type="ECO:0000256" key="2">
    <source>
        <dbReference type="ARBA" id="ARBA00022679"/>
    </source>
</evidence>
<keyword evidence="12" id="KW-0418">Kinase</keyword>
<keyword evidence="3 10" id="KW-0812">Transmembrane</keyword>
<name>A0A1Y1IGK3_KLENI</name>
<keyword evidence="6 10" id="KW-1133">Transmembrane helix</keyword>
<proteinExistence type="predicted"/>
<dbReference type="InterPro" id="IPR047117">
    <property type="entry name" value="PERK1-13-like"/>
</dbReference>
<comment type="subcellular location">
    <subcellularLocation>
        <location evidence="1">Cell membrane</location>
        <topology evidence="1">Single-pass membrane protein</topology>
    </subcellularLocation>
</comment>
<dbReference type="InterPro" id="IPR000719">
    <property type="entry name" value="Prot_kinase_dom"/>
</dbReference>
<dbReference type="Pfam" id="PF07714">
    <property type="entry name" value="PK_Tyr_Ser-Thr"/>
    <property type="match status" value="1"/>
</dbReference>
<gene>
    <name evidence="12" type="ORF">KFL_005860100</name>
</gene>
<evidence type="ECO:0000256" key="10">
    <source>
        <dbReference type="SAM" id="Phobius"/>
    </source>
</evidence>
<feature type="compositionally biased region" description="Low complexity" evidence="9">
    <location>
        <begin position="157"/>
        <end position="176"/>
    </location>
</feature>
<dbReference type="PANTHER" id="PTHR47982:SF44">
    <property type="entry name" value="PROLINE-RICH RECEPTOR-LIKE PROTEIN KINASE PERK13-RELATED"/>
    <property type="match status" value="1"/>
</dbReference>
<dbReference type="InterPro" id="IPR017441">
    <property type="entry name" value="Protein_kinase_ATP_BS"/>
</dbReference>
<dbReference type="SUPFAM" id="SSF56112">
    <property type="entry name" value="Protein kinase-like (PK-like)"/>
    <property type="match status" value="1"/>
</dbReference>
<dbReference type="PROSITE" id="PS50011">
    <property type="entry name" value="PROTEIN_KINASE_DOM"/>
    <property type="match status" value="1"/>
</dbReference>
<feature type="transmembrane region" description="Helical" evidence="10">
    <location>
        <begin position="309"/>
        <end position="331"/>
    </location>
</feature>
<reference evidence="12 13" key="1">
    <citation type="journal article" date="2014" name="Nat. Commun.">
        <title>Klebsormidium flaccidum genome reveals primary factors for plant terrestrial adaptation.</title>
        <authorList>
            <person name="Hori K."/>
            <person name="Maruyama F."/>
            <person name="Fujisawa T."/>
            <person name="Togashi T."/>
            <person name="Yamamoto N."/>
            <person name="Seo M."/>
            <person name="Sato S."/>
            <person name="Yamada T."/>
            <person name="Mori H."/>
            <person name="Tajima N."/>
            <person name="Moriyama T."/>
            <person name="Ikeuchi M."/>
            <person name="Watanabe M."/>
            <person name="Wada H."/>
            <person name="Kobayashi K."/>
            <person name="Saito M."/>
            <person name="Masuda T."/>
            <person name="Sasaki-Sekimoto Y."/>
            <person name="Mashiguchi K."/>
            <person name="Awai K."/>
            <person name="Shimojima M."/>
            <person name="Masuda S."/>
            <person name="Iwai M."/>
            <person name="Nobusawa T."/>
            <person name="Narise T."/>
            <person name="Kondo S."/>
            <person name="Saito H."/>
            <person name="Sato R."/>
            <person name="Murakawa M."/>
            <person name="Ihara Y."/>
            <person name="Oshima-Yamada Y."/>
            <person name="Ohtaka K."/>
            <person name="Satoh M."/>
            <person name="Sonobe K."/>
            <person name="Ishii M."/>
            <person name="Ohtani R."/>
            <person name="Kanamori-Sato M."/>
            <person name="Honoki R."/>
            <person name="Miyazaki D."/>
            <person name="Mochizuki H."/>
            <person name="Umetsu J."/>
            <person name="Higashi K."/>
            <person name="Shibata D."/>
            <person name="Kamiya Y."/>
            <person name="Sato N."/>
            <person name="Nakamura Y."/>
            <person name="Tabata S."/>
            <person name="Ida S."/>
            <person name="Kurokawa K."/>
            <person name="Ohta H."/>
        </authorList>
    </citation>
    <scope>NUCLEOTIDE SEQUENCE [LARGE SCALE GENOMIC DNA]</scope>
    <source>
        <strain evidence="12 13">NIES-2285</strain>
    </source>
</reference>
<keyword evidence="12" id="KW-0371">Homeobox</keyword>
<organism evidence="12 13">
    <name type="scientific">Klebsormidium nitens</name>
    <name type="common">Green alga</name>
    <name type="synonym">Ulothrix nitens</name>
    <dbReference type="NCBI Taxonomy" id="105231"/>
    <lineage>
        <taxon>Eukaryota</taxon>
        <taxon>Viridiplantae</taxon>
        <taxon>Streptophyta</taxon>
        <taxon>Klebsormidiophyceae</taxon>
        <taxon>Klebsormidiales</taxon>
        <taxon>Klebsormidiaceae</taxon>
        <taxon>Klebsormidium</taxon>
    </lineage>
</organism>
<dbReference type="PANTHER" id="PTHR47982">
    <property type="entry name" value="PROLINE-RICH RECEPTOR-LIKE PROTEIN KINASE PERK4"/>
    <property type="match status" value="1"/>
</dbReference>
<keyword evidence="2" id="KW-0808">Transferase</keyword>
<evidence type="ECO:0000256" key="6">
    <source>
        <dbReference type="ARBA" id="ARBA00022989"/>
    </source>
</evidence>
<accession>A0A1Y1IGK3</accession>
<dbReference type="SMART" id="SM00219">
    <property type="entry name" value="TyrKc"/>
    <property type="match status" value="1"/>
</dbReference>
<evidence type="ECO:0000313" key="13">
    <source>
        <dbReference type="Proteomes" id="UP000054558"/>
    </source>
</evidence>
<keyword evidence="4 8" id="KW-0547">Nucleotide-binding</keyword>
<sequence length="568" mass="63055">MSADFQRLLKEREEQLGGREASPNTAPPPQNPVNPSFDPRDSLQTRSNGAAPAEGGTPLSMLYDQKEPPVEMMQEEGNPEVQREVYYQRPIYEPQLAPLEPPPRDASDDANRRLGMTVFLICMTLFAPPLQAKLAEFLPRVLTFDESWQQIPTPRVTETTPLPTQPLPGATTPLPTQSLPGVTTPLPTQPLPSAATPLPTQPVPGATTPLPTQRPPITPAPTQPLPGATTPLPIQRPLVTPAPTQQPLITQAPAATPTLLPNAPTRPPLATDPSPITLPPAPGFTPSPSINPTNISTLSGNSSSTHSSALILALCGTFGGFVLLLLQLFFARRCWLRRVRRRGPPELPMTELTFETLTKTRLSDEPQVRRFEKTRFNYEELARATDDFSDERLLGLGGFGKVYKGELPDGRTVAIKWSTVEGPAAVGEREFQSELEVISRVHHKHLVSFLGYALEGNKRLLVLQYMSNGYHKREELFNEDFIAHKKRKRELHASPSSSARSELSFDEDVDSDLWKLHEFVDTSSISLKDWEVEEEILSQEILSVPRTKSEVELLCDESWNDIEDFFYD</sequence>
<keyword evidence="12" id="KW-0238">DNA-binding</keyword>
<feature type="domain" description="Protein kinase" evidence="11">
    <location>
        <begin position="388"/>
        <end position="568"/>
    </location>
</feature>
<feature type="region of interest" description="Disordered" evidence="9">
    <location>
        <begin position="1"/>
        <end position="77"/>
    </location>
</feature>
<evidence type="ECO:0000313" key="12">
    <source>
        <dbReference type="EMBL" id="GAQ89990.1"/>
    </source>
</evidence>
<dbReference type="Gene3D" id="3.30.200.20">
    <property type="entry name" value="Phosphorylase Kinase, domain 1"/>
    <property type="match status" value="1"/>
</dbReference>
<dbReference type="Proteomes" id="UP000054558">
    <property type="component" value="Unassembled WGS sequence"/>
</dbReference>
<keyword evidence="5 8" id="KW-0067">ATP-binding</keyword>